<dbReference type="GO" id="GO:0005829">
    <property type="term" value="C:cytosol"/>
    <property type="evidence" value="ECO:0007669"/>
    <property type="project" value="TreeGrafter"/>
</dbReference>
<keyword evidence="2" id="KW-1185">Reference proteome</keyword>
<dbReference type="FunFam" id="3.40.50.880:FF:000030">
    <property type="entry name" value="Gamma-glutamyl-gamma-aminobutyrate hydrolase PuuD"/>
    <property type="match status" value="1"/>
</dbReference>
<dbReference type="AlphaFoldDB" id="A0A1H9SKF9"/>
<dbReference type="RefSeq" id="WP_093049194.1">
    <property type="nucleotide sequence ID" value="NZ_FOGT01000004.1"/>
</dbReference>
<dbReference type="InterPro" id="IPR011697">
    <property type="entry name" value="Peptidase_C26"/>
</dbReference>
<keyword evidence="1" id="KW-0808">Transferase</keyword>
<gene>
    <name evidence="1" type="ORF">SAMN05518684_104260</name>
</gene>
<dbReference type="Gene3D" id="3.40.50.880">
    <property type="match status" value="1"/>
</dbReference>
<name>A0A1H9SKF9_9BACI</name>
<dbReference type="CDD" id="cd01745">
    <property type="entry name" value="GATase1_2"/>
    <property type="match status" value="1"/>
</dbReference>
<dbReference type="GO" id="GO:0016740">
    <property type="term" value="F:transferase activity"/>
    <property type="evidence" value="ECO:0007669"/>
    <property type="project" value="UniProtKB-KW"/>
</dbReference>
<evidence type="ECO:0000313" key="2">
    <source>
        <dbReference type="Proteomes" id="UP000198571"/>
    </source>
</evidence>
<dbReference type="Proteomes" id="UP000198571">
    <property type="component" value="Unassembled WGS sequence"/>
</dbReference>
<keyword evidence="1" id="KW-0315">Glutamine amidotransferase</keyword>
<dbReference type="STRING" id="1601833.SAMN05518684_104260"/>
<dbReference type="Pfam" id="PF07722">
    <property type="entry name" value="Peptidase_C26"/>
    <property type="match status" value="1"/>
</dbReference>
<dbReference type="PANTHER" id="PTHR43235">
    <property type="entry name" value="GLUTAMINE AMIDOTRANSFERASE PB2B2.05-RELATED"/>
    <property type="match status" value="1"/>
</dbReference>
<dbReference type="PROSITE" id="PS51273">
    <property type="entry name" value="GATASE_TYPE_1"/>
    <property type="match status" value="1"/>
</dbReference>
<dbReference type="EMBL" id="FOGT01000004">
    <property type="protein sequence ID" value="SER85185.1"/>
    <property type="molecule type" value="Genomic_DNA"/>
</dbReference>
<proteinExistence type="predicted"/>
<organism evidence="1 2">
    <name type="scientific">Salipaludibacillus aurantiacus</name>
    <dbReference type="NCBI Taxonomy" id="1601833"/>
    <lineage>
        <taxon>Bacteria</taxon>
        <taxon>Bacillati</taxon>
        <taxon>Bacillota</taxon>
        <taxon>Bacilli</taxon>
        <taxon>Bacillales</taxon>
        <taxon>Bacillaceae</taxon>
    </lineage>
</organism>
<evidence type="ECO:0000313" key="1">
    <source>
        <dbReference type="EMBL" id="SER85185.1"/>
    </source>
</evidence>
<dbReference type="OrthoDB" id="9813383at2"/>
<sequence length="238" mass="26422">MKPIIGVTSSYTDDRTLQTSYDNIKSVTRAGGIPIVLPNLTDPEEINELAESLDGVLVTGGGDIDPTLFGEEPHPELGLIHPDRDTFETALLKRCLDSNKPVLAVCRGCQILNIAAGGDMYQDIYSQTDRELLQHTQRAPRSHASHVVEVEQDSLLYTITKRRKFKVNSFHHQALRKMADGFRVTAVSSDRVIEAFESTAHTFVIGVQWHPECMTEKGDLPSVQLFSAFVEASKQSEK</sequence>
<dbReference type="SUPFAM" id="SSF52317">
    <property type="entry name" value="Class I glutamine amidotransferase-like"/>
    <property type="match status" value="1"/>
</dbReference>
<dbReference type="InterPro" id="IPR029062">
    <property type="entry name" value="Class_I_gatase-like"/>
</dbReference>
<dbReference type="GO" id="GO:0006598">
    <property type="term" value="P:polyamine catabolic process"/>
    <property type="evidence" value="ECO:0007669"/>
    <property type="project" value="TreeGrafter"/>
</dbReference>
<dbReference type="GO" id="GO:0033969">
    <property type="term" value="F:gamma-glutamyl-gamma-aminobutyrate hydrolase activity"/>
    <property type="evidence" value="ECO:0007669"/>
    <property type="project" value="TreeGrafter"/>
</dbReference>
<protein>
    <submittedName>
        <fullName evidence="1">Putative glutamine amidotransferase</fullName>
    </submittedName>
</protein>
<dbReference type="PANTHER" id="PTHR43235:SF1">
    <property type="entry name" value="GLUTAMINE AMIDOTRANSFERASE PB2B2.05-RELATED"/>
    <property type="match status" value="1"/>
</dbReference>
<reference evidence="2" key="1">
    <citation type="submission" date="2016-10" db="EMBL/GenBank/DDBJ databases">
        <authorList>
            <person name="Varghese N."/>
            <person name="Submissions S."/>
        </authorList>
    </citation>
    <scope>NUCLEOTIDE SEQUENCE [LARGE SCALE GENOMIC DNA]</scope>
    <source>
        <strain evidence="2">S9</strain>
    </source>
</reference>
<accession>A0A1H9SKF9</accession>
<dbReference type="InterPro" id="IPR044668">
    <property type="entry name" value="PuuD-like"/>
</dbReference>